<evidence type="ECO:0000256" key="4">
    <source>
        <dbReference type="ARBA" id="ARBA00022679"/>
    </source>
</evidence>
<evidence type="ECO:0000256" key="1">
    <source>
        <dbReference type="ARBA" id="ARBA00004651"/>
    </source>
</evidence>
<evidence type="ECO:0000256" key="5">
    <source>
        <dbReference type="ARBA" id="ARBA00022692"/>
    </source>
</evidence>
<feature type="transmembrane region" description="Helical" evidence="8">
    <location>
        <begin position="340"/>
        <end position="359"/>
    </location>
</feature>
<gene>
    <name evidence="10" type="ORF">A3D01_01285</name>
</gene>
<dbReference type="EMBL" id="MGGR01000016">
    <property type="protein sequence ID" value="OGM33570.1"/>
    <property type="molecule type" value="Genomic_DNA"/>
</dbReference>
<evidence type="ECO:0000256" key="6">
    <source>
        <dbReference type="ARBA" id="ARBA00022989"/>
    </source>
</evidence>
<feature type="transmembrane region" description="Helical" evidence="8">
    <location>
        <begin position="240"/>
        <end position="260"/>
    </location>
</feature>
<feature type="transmembrane region" description="Helical" evidence="8">
    <location>
        <begin position="210"/>
        <end position="228"/>
    </location>
</feature>
<dbReference type="InterPro" id="IPR003342">
    <property type="entry name" value="ArnT-like_N"/>
</dbReference>
<comment type="subcellular location">
    <subcellularLocation>
        <location evidence="1">Cell membrane</location>
        <topology evidence="1">Multi-pass membrane protein</topology>
    </subcellularLocation>
</comment>
<accession>A0A1F7Z266</accession>
<dbReference type="Pfam" id="PF02366">
    <property type="entry name" value="PMT"/>
    <property type="match status" value="1"/>
</dbReference>
<protein>
    <recommendedName>
        <fullName evidence="9">ArnT-like N-terminal domain-containing protein</fullName>
    </recommendedName>
</protein>
<dbReference type="InterPro" id="IPR050297">
    <property type="entry name" value="LipidA_mod_glycosyltrf_83"/>
</dbReference>
<feature type="transmembrane region" description="Helical" evidence="8">
    <location>
        <begin position="365"/>
        <end position="385"/>
    </location>
</feature>
<dbReference type="PANTHER" id="PTHR33908">
    <property type="entry name" value="MANNOSYLTRANSFERASE YKCB-RELATED"/>
    <property type="match status" value="1"/>
</dbReference>
<dbReference type="PANTHER" id="PTHR33908:SF11">
    <property type="entry name" value="MEMBRANE PROTEIN"/>
    <property type="match status" value="1"/>
</dbReference>
<evidence type="ECO:0000256" key="2">
    <source>
        <dbReference type="ARBA" id="ARBA00022475"/>
    </source>
</evidence>
<keyword evidence="2" id="KW-1003">Cell membrane</keyword>
<dbReference type="STRING" id="1802505.A3D01_01285"/>
<proteinExistence type="predicted"/>
<feature type="transmembrane region" description="Helical" evidence="8">
    <location>
        <begin position="161"/>
        <end position="179"/>
    </location>
</feature>
<keyword evidence="5 8" id="KW-0812">Transmembrane</keyword>
<evidence type="ECO:0000256" key="7">
    <source>
        <dbReference type="ARBA" id="ARBA00023136"/>
    </source>
</evidence>
<feature type="transmembrane region" description="Helical" evidence="8">
    <location>
        <begin position="313"/>
        <end position="333"/>
    </location>
</feature>
<comment type="caution">
    <text evidence="10">The sequence shown here is derived from an EMBL/GenBank/DDBJ whole genome shotgun (WGS) entry which is preliminary data.</text>
</comment>
<evidence type="ECO:0000259" key="9">
    <source>
        <dbReference type="Pfam" id="PF02366"/>
    </source>
</evidence>
<dbReference type="GO" id="GO:0009103">
    <property type="term" value="P:lipopolysaccharide biosynthetic process"/>
    <property type="evidence" value="ECO:0007669"/>
    <property type="project" value="UniProtKB-ARBA"/>
</dbReference>
<keyword evidence="4" id="KW-0808">Transferase</keyword>
<dbReference type="GO" id="GO:0006493">
    <property type="term" value="P:protein O-linked glycosylation"/>
    <property type="evidence" value="ECO:0007669"/>
    <property type="project" value="InterPro"/>
</dbReference>
<dbReference type="GO" id="GO:0005886">
    <property type="term" value="C:plasma membrane"/>
    <property type="evidence" value="ECO:0007669"/>
    <property type="project" value="UniProtKB-SubCell"/>
</dbReference>
<dbReference type="GO" id="GO:0016763">
    <property type="term" value="F:pentosyltransferase activity"/>
    <property type="evidence" value="ECO:0007669"/>
    <property type="project" value="TreeGrafter"/>
</dbReference>
<keyword evidence="3" id="KW-0328">Glycosyltransferase</keyword>
<feature type="transmembrane region" description="Helical" evidence="8">
    <location>
        <begin position="114"/>
        <end position="132"/>
    </location>
</feature>
<dbReference type="Proteomes" id="UP000177169">
    <property type="component" value="Unassembled WGS sequence"/>
</dbReference>
<reference evidence="10 11" key="1">
    <citation type="journal article" date="2016" name="Nat. Commun.">
        <title>Thousands of microbial genomes shed light on interconnected biogeochemical processes in an aquifer system.</title>
        <authorList>
            <person name="Anantharaman K."/>
            <person name="Brown C.T."/>
            <person name="Hug L.A."/>
            <person name="Sharon I."/>
            <person name="Castelle C.J."/>
            <person name="Probst A.J."/>
            <person name="Thomas B.C."/>
            <person name="Singh A."/>
            <person name="Wilkins M.J."/>
            <person name="Karaoz U."/>
            <person name="Brodie E.L."/>
            <person name="Williams K.H."/>
            <person name="Hubbard S.S."/>
            <person name="Banfield J.F."/>
        </authorList>
    </citation>
    <scope>NUCLEOTIDE SEQUENCE [LARGE SCALE GENOMIC DNA]</scope>
</reference>
<dbReference type="AlphaFoldDB" id="A0A1F7Z266"/>
<dbReference type="GO" id="GO:0000030">
    <property type="term" value="F:mannosyltransferase activity"/>
    <property type="evidence" value="ECO:0007669"/>
    <property type="project" value="InterPro"/>
</dbReference>
<name>A0A1F7Z266_9BACT</name>
<evidence type="ECO:0000256" key="8">
    <source>
        <dbReference type="SAM" id="Phobius"/>
    </source>
</evidence>
<feature type="transmembrane region" description="Helical" evidence="8">
    <location>
        <begin position="186"/>
        <end position="204"/>
    </location>
</feature>
<feature type="transmembrane region" description="Helical" evidence="8">
    <location>
        <begin position="137"/>
        <end position="155"/>
    </location>
</feature>
<feature type="domain" description="ArnT-like N-terminal" evidence="9">
    <location>
        <begin position="104"/>
        <end position="259"/>
    </location>
</feature>
<evidence type="ECO:0000256" key="3">
    <source>
        <dbReference type="ARBA" id="ARBA00022676"/>
    </source>
</evidence>
<sequence length="563" mass="65526">MKKRLFIFYLLITSLLFFARVVVFADRLGGVEHDSGWYLGVARNLAQRGIYASYTNTIIPEEQGDYPSIHGRFSVQDENGYSYFPAGVTVGPGYIIPEAILLKIFGYDFWQFRLWPLISFLGLLILVFYFAYKLGGWISLIILYIWLWLFPQIYLPMAYEAYGEHVALFYLLLSFFLFLRKSKTERSNYFLMFISGVIFSLSVLTKYLMLLAISSFGFIFLCDVFLMFRKKDPRQTRQKIFGWIVWGLGFVLPMAIFEVYRYLSLVSQFGVQGWKAINKDIQIHLAQNGSGLKLLKLDYNFVFKKFLIWEKFGFRYGFLAWTVLAFYTLQILYKKRKGDIQIFSLFIVSSLAGLIWFTFFSPTGWTRHAWMSLVLGLVLIASFLGSLISRIKMKKKFGFTLILGASILLTQRLSMAHPKFSIDESVINKWELQRYEGGLQGLPTNTIASLSDQKELKSFFEKNVKNKDRVYYLGWFLVAEASPIVDKVFYTYDRYEYLQRKNPQNGVSYLILGPYQKGRLSLVGQSYVPKKIDSLCNKVVFNNPSYTLCTLRNDVNYTNRAYE</sequence>
<evidence type="ECO:0000313" key="11">
    <source>
        <dbReference type="Proteomes" id="UP000177169"/>
    </source>
</evidence>
<organism evidence="10 11">
    <name type="scientific">Candidatus Woesebacteria bacterium RIFCSPHIGHO2_02_FULL_39_13</name>
    <dbReference type="NCBI Taxonomy" id="1802505"/>
    <lineage>
        <taxon>Bacteria</taxon>
        <taxon>Candidatus Woeseibacteriota</taxon>
    </lineage>
</organism>
<keyword evidence="6 8" id="KW-1133">Transmembrane helix</keyword>
<evidence type="ECO:0000313" key="10">
    <source>
        <dbReference type="EMBL" id="OGM33570.1"/>
    </source>
</evidence>
<keyword evidence="7 8" id="KW-0472">Membrane</keyword>